<dbReference type="RefSeq" id="XP_007406626.1">
    <property type="nucleotide sequence ID" value="XM_007406564.1"/>
</dbReference>
<gene>
    <name evidence="1" type="ORF">MELLADRAFT_60567</name>
</gene>
<sequence length="374" mass="41429">MPYNRIQRLIHEDKNPNEMFNPAYLITDGDDTPALHTTLEHPWRQGTESRQLMEDSQSFIIAVSFKIHTNNTVEATPGMVKSLSPLKLTAGKEKPPPPPQYAIIDTSDFMDGQILDFKVFLYGKSLNELDPIADLECYFQDFVNNLGKSRSSKGIIHIMLEKPQVKAKKNAQASRVVAFIQGNNGPTPIEVELAASQEEIAAAKEETSNCSAHSRVQAQDVQEHACSSGYDCGQPLASLKHTRSYSLSGVNSQKKVKKEPSDLGINVSNSILLPTDEELPKSDPYFPNSDMEFVVTHATLLDDFLLEWNLPHNNLSTRAILRKAQVSSWTNLVPSMQMTANVLTGHGMPFKLALWLIEAAAEANSQNQPSTLAK</sequence>
<protein>
    <submittedName>
        <fullName evidence="1">Uncharacterized protein</fullName>
    </submittedName>
</protein>
<name>F4RBJ8_MELLP</name>
<dbReference type="EMBL" id="GL883095">
    <property type="protein sequence ID" value="EGG10325.1"/>
    <property type="molecule type" value="Genomic_DNA"/>
</dbReference>
<dbReference type="AlphaFoldDB" id="F4RBJ8"/>
<dbReference type="GeneID" id="18929565"/>
<dbReference type="Proteomes" id="UP000001072">
    <property type="component" value="Unassembled WGS sequence"/>
</dbReference>
<accession>F4RBJ8</accession>
<dbReference type="VEuPathDB" id="FungiDB:MELLADRAFT_60567"/>
<keyword evidence="2" id="KW-1185">Reference proteome</keyword>
<proteinExistence type="predicted"/>
<reference evidence="2" key="1">
    <citation type="journal article" date="2011" name="Proc. Natl. Acad. Sci. U.S.A.">
        <title>Obligate biotrophy features unraveled by the genomic analysis of rust fungi.</title>
        <authorList>
            <person name="Duplessis S."/>
            <person name="Cuomo C.A."/>
            <person name="Lin Y.-C."/>
            <person name="Aerts A."/>
            <person name="Tisserant E."/>
            <person name="Veneault-Fourrey C."/>
            <person name="Joly D.L."/>
            <person name="Hacquard S."/>
            <person name="Amselem J."/>
            <person name="Cantarel B.L."/>
            <person name="Chiu R."/>
            <person name="Coutinho P.M."/>
            <person name="Feau N."/>
            <person name="Field M."/>
            <person name="Frey P."/>
            <person name="Gelhaye E."/>
            <person name="Goldberg J."/>
            <person name="Grabherr M.G."/>
            <person name="Kodira C.D."/>
            <person name="Kohler A."/>
            <person name="Kuees U."/>
            <person name="Lindquist E.A."/>
            <person name="Lucas S.M."/>
            <person name="Mago R."/>
            <person name="Mauceli E."/>
            <person name="Morin E."/>
            <person name="Murat C."/>
            <person name="Pangilinan J.L."/>
            <person name="Park R."/>
            <person name="Pearson M."/>
            <person name="Quesneville H."/>
            <person name="Rouhier N."/>
            <person name="Sakthikumar S."/>
            <person name="Salamov A.A."/>
            <person name="Schmutz J."/>
            <person name="Selles B."/>
            <person name="Shapiro H."/>
            <person name="Tanguay P."/>
            <person name="Tuskan G.A."/>
            <person name="Henrissat B."/>
            <person name="Van de Peer Y."/>
            <person name="Rouze P."/>
            <person name="Ellis J.G."/>
            <person name="Dodds P.N."/>
            <person name="Schein J.E."/>
            <person name="Zhong S."/>
            <person name="Hamelin R.C."/>
            <person name="Grigoriev I.V."/>
            <person name="Szabo L.J."/>
            <person name="Martin F."/>
        </authorList>
    </citation>
    <scope>NUCLEOTIDE SEQUENCE [LARGE SCALE GENOMIC DNA]</scope>
    <source>
        <strain evidence="2">98AG31 / pathotype 3-4-7</strain>
    </source>
</reference>
<dbReference type="KEGG" id="mlr:MELLADRAFT_60567"/>
<evidence type="ECO:0000313" key="2">
    <source>
        <dbReference type="Proteomes" id="UP000001072"/>
    </source>
</evidence>
<dbReference type="InParanoid" id="F4RBJ8"/>
<organism evidence="2">
    <name type="scientific">Melampsora larici-populina (strain 98AG31 / pathotype 3-4-7)</name>
    <name type="common">Poplar leaf rust fungus</name>
    <dbReference type="NCBI Taxonomy" id="747676"/>
    <lineage>
        <taxon>Eukaryota</taxon>
        <taxon>Fungi</taxon>
        <taxon>Dikarya</taxon>
        <taxon>Basidiomycota</taxon>
        <taxon>Pucciniomycotina</taxon>
        <taxon>Pucciniomycetes</taxon>
        <taxon>Pucciniales</taxon>
        <taxon>Melampsoraceae</taxon>
        <taxon>Melampsora</taxon>
    </lineage>
</organism>
<dbReference type="HOGENOM" id="CLU_042076_0_0_1"/>
<evidence type="ECO:0000313" key="1">
    <source>
        <dbReference type="EMBL" id="EGG10325.1"/>
    </source>
</evidence>